<proteinExistence type="predicted"/>
<dbReference type="EMBL" id="ADOT01000320">
    <property type="protein sequence ID" value="EGX43205.1"/>
    <property type="molecule type" value="Genomic_DNA"/>
</dbReference>
<dbReference type="Proteomes" id="UP000008784">
    <property type="component" value="Unassembled WGS sequence"/>
</dbReference>
<dbReference type="GeneID" id="22899114"/>
<organism evidence="1 2">
    <name type="scientific">Arthrobotrys oligospora (strain ATCC 24927 / CBS 115.81 / DSM 1491)</name>
    <name type="common">Nematode-trapping fungus</name>
    <name type="synonym">Didymozoophaga oligospora</name>
    <dbReference type="NCBI Taxonomy" id="756982"/>
    <lineage>
        <taxon>Eukaryota</taxon>
        <taxon>Fungi</taxon>
        <taxon>Dikarya</taxon>
        <taxon>Ascomycota</taxon>
        <taxon>Pezizomycotina</taxon>
        <taxon>Orbiliomycetes</taxon>
        <taxon>Orbiliales</taxon>
        <taxon>Orbiliaceae</taxon>
        <taxon>Orbilia</taxon>
        <taxon>Orbilia oligospora</taxon>
    </lineage>
</organism>
<evidence type="ECO:0000313" key="2">
    <source>
        <dbReference type="Proteomes" id="UP000008784"/>
    </source>
</evidence>
<accession>G1XUK3</accession>
<comment type="caution">
    <text evidence="1">The sequence shown here is derived from an EMBL/GenBank/DDBJ whole genome shotgun (WGS) entry which is preliminary data.</text>
</comment>
<dbReference type="HOGENOM" id="CLU_2249469_0_0_1"/>
<evidence type="ECO:0000313" key="1">
    <source>
        <dbReference type="EMBL" id="EGX43205.1"/>
    </source>
</evidence>
<sequence length="104" mass="11982">MQMLYARVDMHMYRRGYTRLRHGQQTCRIRILATACAEGQHYSKVRYVSLYARVIRIDTLICAGFQAKSASSLEVVSTSTIEAHAHTAERIDNESKLLAWIDYN</sequence>
<gene>
    <name evidence="1" type="ORF">AOL_s00215g661</name>
</gene>
<reference evidence="1 2" key="1">
    <citation type="journal article" date="2011" name="PLoS Pathog.">
        <title>Genomic and proteomic analyses of the fungus Arthrobotrys oligospora provide insights into nematode-trap formation.</title>
        <authorList>
            <person name="Yang J."/>
            <person name="Wang L."/>
            <person name="Ji X."/>
            <person name="Feng Y."/>
            <person name="Li X."/>
            <person name="Zou C."/>
            <person name="Xu J."/>
            <person name="Ren Y."/>
            <person name="Mi Q."/>
            <person name="Wu J."/>
            <person name="Liu S."/>
            <person name="Liu Y."/>
            <person name="Huang X."/>
            <person name="Wang H."/>
            <person name="Niu X."/>
            <person name="Li J."/>
            <person name="Liang L."/>
            <person name="Luo Y."/>
            <person name="Ji K."/>
            <person name="Zhou W."/>
            <person name="Yu Z."/>
            <person name="Li G."/>
            <person name="Liu Y."/>
            <person name="Li L."/>
            <person name="Qiao M."/>
            <person name="Feng L."/>
            <person name="Zhang K.-Q."/>
        </authorList>
    </citation>
    <scope>NUCLEOTIDE SEQUENCE [LARGE SCALE GENOMIC DNA]</scope>
    <source>
        <strain evidence="2">ATCC 24927 / CBS 115.81 / DSM 1491</strain>
    </source>
</reference>
<keyword evidence="2" id="KW-1185">Reference proteome</keyword>
<name>G1XUK3_ARTOA</name>
<dbReference type="AlphaFoldDB" id="G1XUK3"/>
<protein>
    <submittedName>
        <fullName evidence="1">Uncharacterized protein</fullName>
    </submittedName>
</protein>
<dbReference type="RefSeq" id="XP_011128165.1">
    <property type="nucleotide sequence ID" value="XM_011129863.1"/>
</dbReference>
<dbReference type="InParanoid" id="G1XUK3"/>